<keyword evidence="4" id="KW-1185">Reference proteome</keyword>
<comment type="similarity">
    <text evidence="1 2">Belongs to the arylamine N-acetyltransferase family.</text>
</comment>
<organism evidence="3 4">
    <name type="scientific">Phaeovibrio sulfidiphilus</name>
    <dbReference type="NCBI Taxonomy" id="1220600"/>
    <lineage>
        <taxon>Bacteria</taxon>
        <taxon>Pseudomonadati</taxon>
        <taxon>Pseudomonadota</taxon>
        <taxon>Alphaproteobacteria</taxon>
        <taxon>Rhodospirillales</taxon>
        <taxon>Rhodospirillaceae</taxon>
        <taxon>Phaeovibrio</taxon>
    </lineage>
</organism>
<dbReference type="InterPro" id="IPR038765">
    <property type="entry name" value="Papain-like_cys_pep_sf"/>
</dbReference>
<protein>
    <submittedName>
        <fullName evidence="3">Arylamine N-acetyltransferase</fullName>
    </submittedName>
</protein>
<dbReference type="Pfam" id="PF00797">
    <property type="entry name" value="Acetyltransf_2"/>
    <property type="match status" value="1"/>
</dbReference>
<dbReference type="AlphaFoldDB" id="A0A8J6YPL5"/>
<dbReference type="RefSeq" id="WP_192534328.1">
    <property type="nucleotide sequence ID" value="NZ_JACZHT010000004.1"/>
</dbReference>
<dbReference type="Proteomes" id="UP000631034">
    <property type="component" value="Unassembled WGS sequence"/>
</dbReference>
<gene>
    <name evidence="3" type="ORF">IHV25_06610</name>
</gene>
<name>A0A8J6YPL5_9PROT</name>
<dbReference type="EMBL" id="JACZHT010000004">
    <property type="protein sequence ID" value="MBE1237316.1"/>
    <property type="molecule type" value="Genomic_DNA"/>
</dbReference>
<comment type="caution">
    <text evidence="3">The sequence shown here is derived from an EMBL/GenBank/DDBJ whole genome shotgun (WGS) entry which is preliminary data.</text>
</comment>
<dbReference type="GO" id="GO:0016407">
    <property type="term" value="F:acetyltransferase activity"/>
    <property type="evidence" value="ECO:0007669"/>
    <property type="project" value="InterPro"/>
</dbReference>
<dbReference type="InterPro" id="IPR001447">
    <property type="entry name" value="Arylamine_N-AcTrfase"/>
</dbReference>
<accession>A0A8J6YPL5</accession>
<sequence>MNLKRFFERIGYTGKARPDMETLSTLQERFLLSVPFENLDIHYGANTITLDLDAAYEKIVERNRGGFCYENSILMAWALREIGFAVDYMSAQMLPSLMHDYLDDLHMFLRVPLGGRNFAVDVGNGQSFRHPLCERGALEDRIPEGERFRIGPYKHEQNPQDDWLALFKVCGESSNDCEARYVFGTQPRPLLFFKEPCRFQQTSPKSMFVKKPLASLALRDGRISATPRALRRNKNGVITETLFKDEAEFLACLKQEFCLVPEGPRSSPFGAEGWGDPDNHW</sequence>
<dbReference type="Gene3D" id="3.30.2140.10">
    <property type="entry name" value="Arylamine N-acetyltransferase"/>
    <property type="match status" value="1"/>
</dbReference>
<proteinExistence type="inferred from homology"/>
<dbReference type="SUPFAM" id="SSF54001">
    <property type="entry name" value="Cysteine proteinases"/>
    <property type="match status" value="1"/>
</dbReference>
<dbReference type="PRINTS" id="PR01543">
    <property type="entry name" value="ANATRNSFRASE"/>
</dbReference>
<evidence type="ECO:0000313" key="4">
    <source>
        <dbReference type="Proteomes" id="UP000631034"/>
    </source>
</evidence>
<dbReference type="PANTHER" id="PTHR11786:SF0">
    <property type="entry name" value="ARYLAMINE N-ACETYLTRANSFERASE 4-RELATED"/>
    <property type="match status" value="1"/>
</dbReference>
<evidence type="ECO:0000256" key="2">
    <source>
        <dbReference type="RuleBase" id="RU003452"/>
    </source>
</evidence>
<dbReference type="PANTHER" id="PTHR11786">
    <property type="entry name" value="N-HYDROXYARYLAMINE O-ACETYLTRANSFERASE"/>
    <property type="match status" value="1"/>
</dbReference>
<reference evidence="3" key="1">
    <citation type="submission" date="2020-10" db="EMBL/GenBank/DDBJ databases">
        <title>Genome sequence of the unusual species of purple photosynthetic bacteria, Phaeovibrio sulfidiphilus DSM 23193, type strain.</title>
        <authorList>
            <person name="Kyndt J.A."/>
            <person name="Meyer T.E."/>
        </authorList>
    </citation>
    <scope>NUCLEOTIDE SEQUENCE</scope>
    <source>
        <strain evidence="3">DSM 23193</strain>
    </source>
</reference>
<dbReference type="Gene3D" id="2.40.128.150">
    <property type="entry name" value="Cysteine proteinases"/>
    <property type="match status" value="1"/>
</dbReference>
<evidence type="ECO:0000313" key="3">
    <source>
        <dbReference type="EMBL" id="MBE1237316.1"/>
    </source>
</evidence>
<evidence type="ECO:0000256" key="1">
    <source>
        <dbReference type="ARBA" id="ARBA00006547"/>
    </source>
</evidence>